<evidence type="ECO:0000313" key="2">
    <source>
        <dbReference type="Proteomes" id="UP001385951"/>
    </source>
</evidence>
<dbReference type="AlphaFoldDB" id="A0AAW0GER7"/>
<proteinExistence type="predicted"/>
<organism evidence="1 2">
    <name type="scientific">Cerrena zonata</name>
    <dbReference type="NCBI Taxonomy" id="2478898"/>
    <lineage>
        <taxon>Eukaryota</taxon>
        <taxon>Fungi</taxon>
        <taxon>Dikarya</taxon>
        <taxon>Basidiomycota</taxon>
        <taxon>Agaricomycotina</taxon>
        <taxon>Agaricomycetes</taxon>
        <taxon>Polyporales</taxon>
        <taxon>Cerrenaceae</taxon>
        <taxon>Cerrena</taxon>
    </lineage>
</organism>
<dbReference type="EMBL" id="JASBNA010000010">
    <property type="protein sequence ID" value="KAK7688593.1"/>
    <property type="molecule type" value="Genomic_DNA"/>
</dbReference>
<comment type="caution">
    <text evidence="1">The sequence shown here is derived from an EMBL/GenBank/DDBJ whole genome shotgun (WGS) entry which is preliminary data.</text>
</comment>
<keyword evidence="2" id="KW-1185">Reference proteome</keyword>
<evidence type="ECO:0000313" key="1">
    <source>
        <dbReference type="EMBL" id="KAK7688593.1"/>
    </source>
</evidence>
<dbReference type="Proteomes" id="UP001385951">
    <property type="component" value="Unassembled WGS sequence"/>
</dbReference>
<protein>
    <submittedName>
        <fullName evidence="1">Uncharacterized protein</fullName>
    </submittedName>
</protein>
<sequence length="115" mass="13023">MVLEPHTCQCEQRGLHVTFLVPSSIENRLLKVAMVIFGSMKTFSRTRRRTDVSLDVCFFASASTQAISTLDSPSFGWEHRLGLDTDIGGEMSPVDFRPGLRLSRFLDRWCLLTID</sequence>
<accession>A0AAW0GER7</accession>
<reference evidence="1 2" key="1">
    <citation type="submission" date="2022-09" db="EMBL/GenBank/DDBJ databases">
        <authorList>
            <person name="Palmer J.M."/>
        </authorList>
    </citation>
    <scope>NUCLEOTIDE SEQUENCE [LARGE SCALE GENOMIC DNA]</scope>
    <source>
        <strain evidence="1 2">DSM 7382</strain>
    </source>
</reference>
<gene>
    <name evidence="1" type="ORF">QCA50_008131</name>
</gene>
<name>A0AAW0GER7_9APHY</name>